<accession>A0A533QBE6</accession>
<dbReference type="AlphaFoldDB" id="A0A533QBE6"/>
<proteinExistence type="predicted"/>
<protein>
    <submittedName>
        <fullName evidence="1">Uncharacterized protein</fullName>
    </submittedName>
</protein>
<dbReference type="Proteomes" id="UP000319783">
    <property type="component" value="Unassembled WGS sequence"/>
</dbReference>
<reference evidence="1 2" key="1">
    <citation type="submission" date="2019-04" db="EMBL/GenBank/DDBJ databases">
        <title>Genome of a novel bacterium Candidatus Jettenia ecosi reconstructed from metagenome of an anammox bioreactor.</title>
        <authorList>
            <person name="Mardanov A.V."/>
            <person name="Beletsky A.V."/>
            <person name="Ravin N.V."/>
            <person name="Botchkova E.A."/>
            <person name="Litti Y.V."/>
            <person name="Nozhevnikova A.N."/>
        </authorList>
    </citation>
    <scope>NUCLEOTIDE SEQUENCE [LARGE SCALE GENOMIC DNA]</scope>
    <source>
        <strain evidence="1">J2</strain>
    </source>
</reference>
<name>A0A533QBE6_9BACT</name>
<comment type="caution">
    <text evidence="1">The sequence shown here is derived from an EMBL/GenBank/DDBJ whole genome shotgun (WGS) entry which is preliminary data.</text>
</comment>
<sequence length="41" mass="5062">MGTFYLYTYSFFYKRSSIVVKCDNHLIYKYRKFIGYSKDKS</sequence>
<dbReference type="EMBL" id="SULG01000166">
    <property type="protein sequence ID" value="TLD39911.1"/>
    <property type="molecule type" value="Genomic_DNA"/>
</dbReference>
<organism evidence="1 2">
    <name type="scientific">Candidatus Jettenia ecosi</name>
    <dbReference type="NCBI Taxonomy" id="2494326"/>
    <lineage>
        <taxon>Bacteria</taxon>
        <taxon>Pseudomonadati</taxon>
        <taxon>Planctomycetota</taxon>
        <taxon>Candidatus Brocadiia</taxon>
        <taxon>Candidatus Brocadiales</taxon>
        <taxon>Candidatus Brocadiaceae</taxon>
        <taxon>Candidatus Jettenia</taxon>
    </lineage>
</organism>
<evidence type="ECO:0000313" key="2">
    <source>
        <dbReference type="Proteomes" id="UP000319783"/>
    </source>
</evidence>
<evidence type="ECO:0000313" key="1">
    <source>
        <dbReference type="EMBL" id="TLD39911.1"/>
    </source>
</evidence>
<gene>
    <name evidence="1" type="ORF">JETT_3822</name>
</gene>